<dbReference type="Proteomes" id="UP000825701">
    <property type="component" value="Chromosome"/>
</dbReference>
<keyword evidence="2" id="KW-1185">Reference proteome</keyword>
<dbReference type="RefSeq" id="WP_261405320.1">
    <property type="nucleotide sequence ID" value="NZ_CP081869.1"/>
</dbReference>
<protein>
    <submittedName>
        <fullName evidence="1">Uncharacterized protein</fullName>
    </submittedName>
</protein>
<proteinExistence type="predicted"/>
<dbReference type="EMBL" id="CP081869">
    <property type="protein sequence ID" value="QZO01954.1"/>
    <property type="molecule type" value="Genomic_DNA"/>
</dbReference>
<gene>
    <name evidence="1" type="ORF">K6K41_11945</name>
</gene>
<sequence>MGQTDPTTAATARSTLIAGLEQQLATQEADIAGRTAFLNKDAPSVRVLRQSADALRSQIEQEKAKIGLPA</sequence>
<organism evidence="1 2">
    <name type="scientific">Chenggangzhangella methanolivorans</name>
    <dbReference type="NCBI Taxonomy" id="1437009"/>
    <lineage>
        <taxon>Bacteria</taxon>
        <taxon>Pseudomonadati</taxon>
        <taxon>Pseudomonadota</taxon>
        <taxon>Alphaproteobacteria</taxon>
        <taxon>Hyphomicrobiales</taxon>
        <taxon>Methylopilaceae</taxon>
        <taxon>Chenggangzhangella</taxon>
    </lineage>
</organism>
<dbReference type="KEGG" id="cmet:K6K41_11945"/>
<dbReference type="AlphaFoldDB" id="A0A9E6UPY6"/>
<name>A0A9E6UPY6_9HYPH</name>
<evidence type="ECO:0000313" key="2">
    <source>
        <dbReference type="Proteomes" id="UP000825701"/>
    </source>
</evidence>
<evidence type="ECO:0000313" key="1">
    <source>
        <dbReference type="EMBL" id="QZO01954.1"/>
    </source>
</evidence>
<accession>A0A9E6UPY6</accession>
<reference evidence="1" key="1">
    <citation type="submission" date="2021-08" db="EMBL/GenBank/DDBJ databases">
        <authorList>
            <person name="Zhang H."/>
            <person name="Xu M."/>
            <person name="Yu Z."/>
            <person name="Yang L."/>
            <person name="Cai Y."/>
        </authorList>
    </citation>
    <scope>NUCLEOTIDE SEQUENCE</scope>
    <source>
        <strain evidence="1">CHL1</strain>
    </source>
</reference>